<reference evidence="2" key="1">
    <citation type="submission" date="2023-03" db="EMBL/GenBank/DDBJ databases">
        <authorList>
            <person name="Steffen K."/>
            <person name="Cardenas P."/>
        </authorList>
    </citation>
    <scope>NUCLEOTIDE SEQUENCE</scope>
</reference>
<feature type="domain" description="Fibronectin type-III" evidence="1">
    <location>
        <begin position="24"/>
        <end position="60"/>
    </location>
</feature>
<name>A0AA35S0R6_GEOBA</name>
<organism evidence="2 3">
    <name type="scientific">Geodia barretti</name>
    <name type="common">Barrett's horny sponge</name>
    <dbReference type="NCBI Taxonomy" id="519541"/>
    <lineage>
        <taxon>Eukaryota</taxon>
        <taxon>Metazoa</taxon>
        <taxon>Porifera</taxon>
        <taxon>Demospongiae</taxon>
        <taxon>Heteroscleromorpha</taxon>
        <taxon>Tetractinellida</taxon>
        <taxon>Astrophorina</taxon>
        <taxon>Geodiidae</taxon>
        <taxon>Geodia</taxon>
    </lineage>
</organism>
<dbReference type="InterPro" id="IPR036116">
    <property type="entry name" value="FN3_sf"/>
</dbReference>
<dbReference type="AlphaFoldDB" id="A0AA35S0R6"/>
<dbReference type="Gene3D" id="2.60.40.10">
    <property type="entry name" value="Immunoglobulins"/>
    <property type="match status" value="1"/>
</dbReference>
<comment type="caution">
    <text evidence="2">The sequence shown here is derived from an EMBL/GenBank/DDBJ whole genome shotgun (WGS) entry which is preliminary data.</text>
</comment>
<evidence type="ECO:0000259" key="1">
    <source>
        <dbReference type="Pfam" id="PF00041"/>
    </source>
</evidence>
<keyword evidence="3" id="KW-1185">Reference proteome</keyword>
<evidence type="ECO:0000313" key="2">
    <source>
        <dbReference type="EMBL" id="CAI8019952.1"/>
    </source>
</evidence>
<protein>
    <recommendedName>
        <fullName evidence="1">Fibronectin type-III domain-containing protein</fullName>
    </recommendedName>
</protein>
<dbReference type="Pfam" id="PF00041">
    <property type="entry name" value="fn3"/>
    <property type="match status" value="1"/>
</dbReference>
<feature type="non-terminal residue" evidence="2">
    <location>
        <position position="1"/>
    </location>
</feature>
<proteinExistence type="predicted"/>
<dbReference type="CDD" id="cd00063">
    <property type="entry name" value="FN3"/>
    <property type="match status" value="1"/>
</dbReference>
<gene>
    <name evidence="2" type="ORF">GBAR_LOCUS11948</name>
</gene>
<accession>A0AA35S0R6</accession>
<dbReference type="SUPFAM" id="SSF49265">
    <property type="entry name" value="Fibronectin type III"/>
    <property type="match status" value="1"/>
</dbReference>
<dbReference type="Proteomes" id="UP001174909">
    <property type="component" value="Unassembled WGS sequence"/>
</dbReference>
<dbReference type="EMBL" id="CASHTH010001790">
    <property type="protein sequence ID" value="CAI8019952.1"/>
    <property type="molecule type" value="Genomic_DNA"/>
</dbReference>
<dbReference type="InterPro" id="IPR013783">
    <property type="entry name" value="Ig-like_fold"/>
</dbReference>
<evidence type="ECO:0000313" key="3">
    <source>
        <dbReference type="Proteomes" id="UP001174909"/>
    </source>
</evidence>
<sequence>MYVCFASNGVSNVSDVVSLKVARSPTLLLVVQTSATSVIVEWSQPSGGATVTGYVVHYSDRVVN</sequence>
<dbReference type="InterPro" id="IPR003961">
    <property type="entry name" value="FN3_dom"/>
</dbReference>